<evidence type="ECO:0000313" key="2">
    <source>
        <dbReference type="Proteomes" id="UP000194873"/>
    </source>
</evidence>
<dbReference type="EMBL" id="MTSE01000029">
    <property type="protein sequence ID" value="OUJ69898.1"/>
    <property type="molecule type" value="Genomic_DNA"/>
</dbReference>
<reference evidence="1 2" key="1">
    <citation type="submission" date="2017-01" db="EMBL/GenBank/DDBJ databases">
        <title>A new Hymenobacter.</title>
        <authorList>
            <person name="Liang Y."/>
            <person name="Feng F."/>
        </authorList>
    </citation>
    <scope>NUCLEOTIDE SEQUENCE [LARGE SCALE GENOMIC DNA]</scope>
    <source>
        <strain evidence="1">MIMBbqt21</strain>
    </source>
</reference>
<dbReference type="RefSeq" id="WP_086597021.1">
    <property type="nucleotide sequence ID" value="NZ_MTSE01000029.1"/>
</dbReference>
<gene>
    <name evidence="1" type="ORF">BXP70_25885</name>
</gene>
<organism evidence="1 2">
    <name type="scientific">Hymenobacter crusticola</name>
    <dbReference type="NCBI Taxonomy" id="1770526"/>
    <lineage>
        <taxon>Bacteria</taxon>
        <taxon>Pseudomonadati</taxon>
        <taxon>Bacteroidota</taxon>
        <taxon>Cytophagia</taxon>
        <taxon>Cytophagales</taxon>
        <taxon>Hymenobacteraceae</taxon>
        <taxon>Hymenobacter</taxon>
    </lineage>
</organism>
<keyword evidence="2" id="KW-1185">Reference proteome</keyword>
<sequence length="972" mass="109308">MPLKSWHQVIDPRDDLKEGKPLDTSEFAVNLDHVRRGTAPDDYVDAERFFQRTYLTENLLDMAAQTVRRLSGITTETTPVFNLATQFGGGKTHSLTLLWHLAKLGTRALHYQDVDRITRRAGVSEIPTAIPAVFVGTEFSSVSGRGEPGEPIRRTPWGEMAFQLHGAEGFELVRAHDDAMVPPAGDDLNKLFRPDQPYLLLFDELLNYVSNHRHYHDMGAQLYNFMQTLTEFVRSRKNIVLAVCIPASELEMNPQDQADYERFKKMLDRLGKPMFMSAGRETTEIIRRRLFNWTGLPAEAKPIITQYVDWVREHRSQLPGTFNVDAAREQFEASYPFHPQVLSLFERKWQSLPRFQQTRGILRLLALWVARAYQDGYKGSAKEPLITLGTAPLEDSGFRAAVFEQLGENRLEAAVSTDIAGNKNSHARRLDDEAIDGVKKARLHRKCATTIFFESNGGMANGQATLPEIKFSLGEPDLDIGLVDGVMQSLLDSCYYLTAHGNKFKFSTQENLIKRFTDRRAGIAPPRVQELVDAEVRKVFEKGQGFERILFPEKSGHVPDRPVLTLVVMHPSRRLAYPETRALLDDLARHSSQTTRAYRSALIFAVADDDAPLREEARNILAWDDIDADAEELHFEPEQRRQIKANALRAHKDLSEKVWNVYNTLFYLDKKSELLEDSLGRIHSSQAASLAGYYLTYLSSKSEISEEVSPGFLTRNWPPAFTEWSTRNVRDAFYASPLFPRLLKADALRATIALGVTGGQLAYVGPKNASGKYDPFYFDHPLSASDIEISDDVFILTKEEAKRHIEPRQLTTLRIVPSQHSTEPSLTYTFLANGFDQHGDAFALPGPVTWSTTAGFIDALGKLTVGEDEGTFTVTAQCADLSATATVSVARRAATKAAESNPATTRTRKLAWSGIVQPSSWMQLYMKVLARHGANPKLKINVRFELDDEALSDQQREETRTALKELGLGDLE</sequence>
<dbReference type="Gene3D" id="2.60.40.1080">
    <property type="match status" value="1"/>
</dbReference>
<evidence type="ECO:0000313" key="1">
    <source>
        <dbReference type="EMBL" id="OUJ69898.1"/>
    </source>
</evidence>
<name>A0A243W6C4_9BACT</name>
<dbReference type="Pfam" id="PF04465">
    <property type="entry name" value="DUF499"/>
    <property type="match status" value="1"/>
</dbReference>
<dbReference type="AlphaFoldDB" id="A0A243W6C4"/>
<dbReference type="InterPro" id="IPR007555">
    <property type="entry name" value="DUF499"/>
</dbReference>
<protein>
    <submittedName>
        <fullName evidence="1">Uncharacterized protein</fullName>
    </submittedName>
</protein>
<dbReference type="Proteomes" id="UP000194873">
    <property type="component" value="Unassembled WGS sequence"/>
</dbReference>
<accession>A0A243W6C4</accession>
<proteinExistence type="predicted"/>
<comment type="caution">
    <text evidence="1">The sequence shown here is derived from an EMBL/GenBank/DDBJ whole genome shotgun (WGS) entry which is preliminary data.</text>
</comment>
<dbReference type="OrthoDB" id="9757917at2"/>